<gene>
    <name evidence="1" type="ORF">ACH50_18390</name>
</gene>
<protein>
    <submittedName>
        <fullName evidence="1">Uncharacterized protein</fullName>
    </submittedName>
</protein>
<evidence type="ECO:0000313" key="2">
    <source>
        <dbReference type="Proteomes" id="UP000037315"/>
    </source>
</evidence>
<sequence>MPEADIDDIAEHDGDRIEGIGAKRFRMDACCFDTEERQFEAEQFGPARVVELRYILLASGITSCFTIK</sequence>
<dbReference type="PATRIC" id="fig|1656095.3.peg.2332"/>
<dbReference type="EMBL" id="LFEJ01000024">
    <property type="protein sequence ID" value="KMV33219.1"/>
    <property type="molecule type" value="Genomic_DNA"/>
</dbReference>
<dbReference type="Proteomes" id="UP000037315">
    <property type="component" value="Unassembled WGS sequence"/>
</dbReference>
<dbReference type="AlphaFoldDB" id="A0A0J8Y768"/>
<reference evidence="1 2" key="1">
    <citation type="submission" date="2015-06" db="EMBL/GenBank/DDBJ databases">
        <title>Genome sequencing of Cronobacter sp. strain DJ34 isolated from petroleum contaminated sludge of Duliajan Oil Fields, Assam, India.</title>
        <authorList>
            <person name="Pal S."/>
            <person name="Banerjee T.D."/>
            <person name="Roy A."/>
            <person name="Sar P."/>
            <person name="Kazy S.K."/>
        </authorList>
    </citation>
    <scope>NUCLEOTIDE SEQUENCE [LARGE SCALE GENOMIC DNA]</scope>
    <source>
        <strain evidence="1 2">DJ34</strain>
    </source>
</reference>
<organism evidence="1 2">
    <name type="scientific">Franconibacter pulveris</name>
    <dbReference type="NCBI Taxonomy" id="435910"/>
    <lineage>
        <taxon>Bacteria</taxon>
        <taxon>Pseudomonadati</taxon>
        <taxon>Pseudomonadota</taxon>
        <taxon>Gammaproteobacteria</taxon>
        <taxon>Enterobacterales</taxon>
        <taxon>Enterobacteriaceae</taxon>
        <taxon>Franconibacter</taxon>
    </lineage>
</organism>
<accession>A0A0J8Y768</accession>
<keyword evidence="2" id="KW-1185">Reference proteome</keyword>
<proteinExistence type="predicted"/>
<name>A0A0J8Y768_9ENTR</name>
<evidence type="ECO:0000313" key="1">
    <source>
        <dbReference type="EMBL" id="KMV33219.1"/>
    </source>
</evidence>
<comment type="caution">
    <text evidence="1">The sequence shown here is derived from an EMBL/GenBank/DDBJ whole genome shotgun (WGS) entry which is preliminary data.</text>
</comment>